<dbReference type="InterPro" id="IPR051783">
    <property type="entry name" value="NAD(P)-dependent_oxidoreduct"/>
</dbReference>
<evidence type="ECO:0000256" key="1">
    <source>
        <dbReference type="SAM" id="Phobius"/>
    </source>
</evidence>
<dbReference type="EMBL" id="KL198016">
    <property type="protein sequence ID" value="KDQ21225.1"/>
    <property type="molecule type" value="Genomic_DNA"/>
</dbReference>
<dbReference type="FunCoup" id="A0A067N2P0">
    <property type="interactions" value="28"/>
</dbReference>
<dbReference type="GO" id="GO:0004029">
    <property type="term" value="F:aldehyde dehydrogenase (NAD+) activity"/>
    <property type="evidence" value="ECO:0007669"/>
    <property type="project" value="TreeGrafter"/>
</dbReference>
<feature type="domain" description="NmrA-like" evidence="2">
    <location>
        <begin position="7"/>
        <end position="72"/>
    </location>
</feature>
<accession>A0A067N2P0</accession>
<keyword evidence="1" id="KW-1133">Transmembrane helix</keyword>
<dbReference type="Proteomes" id="UP000027195">
    <property type="component" value="Unassembled WGS sequence"/>
</dbReference>
<organism evidence="3 4">
    <name type="scientific">Botryobasidium botryosum (strain FD-172 SS1)</name>
    <dbReference type="NCBI Taxonomy" id="930990"/>
    <lineage>
        <taxon>Eukaryota</taxon>
        <taxon>Fungi</taxon>
        <taxon>Dikarya</taxon>
        <taxon>Basidiomycota</taxon>
        <taxon>Agaricomycotina</taxon>
        <taxon>Agaricomycetes</taxon>
        <taxon>Cantharellales</taxon>
        <taxon>Botryobasidiaceae</taxon>
        <taxon>Botryobasidium</taxon>
    </lineage>
</organism>
<dbReference type="HOGENOM" id="CLU_007383_12_1_1"/>
<gene>
    <name evidence="3" type="ORF">BOTBODRAFT_25651</name>
</gene>
<dbReference type="Gene3D" id="3.40.50.720">
    <property type="entry name" value="NAD(P)-binding Rossmann-like Domain"/>
    <property type="match status" value="1"/>
</dbReference>
<feature type="transmembrane region" description="Helical" evidence="1">
    <location>
        <begin position="6"/>
        <end position="24"/>
    </location>
</feature>
<keyword evidence="4" id="KW-1185">Reference proteome</keyword>
<dbReference type="Pfam" id="PF05368">
    <property type="entry name" value="NmrA"/>
    <property type="match status" value="1"/>
</dbReference>
<reference evidence="4" key="1">
    <citation type="journal article" date="2014" name="Proc. Natl. Acad. Sci. U.S.A.">
        <title>Extensive sampling of basidiomycete genomes demonstrates inadequacy of the white-rot/brown-rot paradigm for wood decay fungi.</title>
        <authorList>
            <person name="Riley R."/>
            <person name="Salamov A.A."/>
            <person name="Brown D.W."/>
            <person name="Nagy L.G."/>
            <person name="Floudas D."/>
            <person name="Held B.W."/>
            <person name="Levasseur A."/>
            <person name="Lombard V."/>
            <person name="Morin E."/>
            <person name="Otillar R."/>
            <person name="Lindquist E.A."/>
            <person name="Sun H."/>
            <person name="LaButti K.M."/>
            <person name="Schmutz J."/>
            <person name="Jabbour D."/>
            <person name="Luo H."/>
            <person name="Baker S.E."/>
            <person name="Pisabarro A.G."/>
            <person name="Walton J.D."/>
            <person name="Blanchette R.A."/>
            <person name="Henrissat B."/>
            <person name="Martin F."/>
            <person name="Cullen D."/>
            <person name="Hibbett D.S."/>
            <person name="Grigoriev I.V."/>
        </authorList>
    </citation>
    <scope>NUCLEOTIDE SEQUENCE [LARGE SCALE GENOMIC DNA]</scope>
    <source>
        <strain evidence="4">FD-172 SS1</strain>
    </source>
</reference>
<dbReference type="OrthoDB" id="10262413at2759"/>
<keyword evidence="1" id="KW-0812">Transmembrane</keyword>
<dbReference type="InParanoid" id="A0A067N2P0"/>
<dbReference type="PANTHER" id="PTHR48079:SF6">
    <property type="entry name" value="NAD(P)-BINDING DOMAIN-CONTAINING PROTEIN-RELATED"/>
    <property type="match status" value="1"/>
</dbReference>
<name>A0A067N2P0_BOTB1</name>
<sequence length="338" mass="36178">MSQVTSVFLIGATGYIGGAVLVALKKAYPDFSYSALVRSEKDIPAVQALGVSVVFGSTDNHSLIIDTVASHDITVGTSNADDLPLSKAIVEGLKKRAESGGRPRPIYIHTSGTGVVASKPTGQLTASAQKIYNDNSPDDIASIAPEQPHRNVDLEIFAAGESGQIATYIIAPSTIYDIGHTNPVNKISQQVPIIIRAALEKGHAAYVGDGTNVWNSVNINDTAELYVLVLRYALKQNETPAPPAHKFSNFFFGSGEVFAWGDIARAVGKILHARGLLKSPEAISVEPGNDFFTAYTGSNSRSNAERSRTQLGWKPKSRSIFEALEDDVEAVLKRDGRI</sequence>
<dbReference type="GO" id="GO:0005737">
    <property type="term" value="C:cytoplasm"/>
    <property type="evidence" value="ECO:0007669"/>
    <property type="project" value="TreeGrafter"/>
</dbReference>
<dbReference type="AlphaFoldDB" id="A0A067N2P0"/>
<protein>
    <recommendedName>
        <fullName evidence="2">NmrA-like domain-containing protein</fullName>
    </recommendedName>
</protein>
<dbReference type="PANTHER" id="PTHR48079">
    <property type="entry name" value="PROTEIN YEEZ"/>
    <property type="match status" value="1"/>
</dbReference>
<dbReference type="InterPro" id="IPR008030">
    <property type="entry name" value="NmrA-like"/>
</dbReference>
<keyword evidence="1" id="KW-0472">Membrane</keyword>
<evidence type="ECO:0000313" key="3">
    <source>
        <dbReference type="EMBL" id="KDQ21225.1"/>
    </source>
</evidence>
<evidence type="ECO:0000313" key="4">
    <source>
        <dbReference type="Proteomes" id="UP000027195"/>
    </source>
</evidence>
<proteinExistence type="predicted"/>
<dbReference type="STRING" id="930990.A0A067N2P0"/>
<dbReference type="InterPro" id="IPR036291">
    <property type="entry name" value="NAD(P)-bd_dom_sf"/>
</dbReference>
<dbReference type="SUPFAM" id="SSF51735">
    <property type="entry name" value="NAD(P)-binding Rossmann-fold domains"/>
    <property type="match status" value="1"/>
</dbReference>
<evidence type="ECO:0000259" key="2">
    <source>
        <dbReference type="Pfam" id="PF05368"/>
    </source>
</evidence>